<dbReference type="Pfam" id="PF00293">
    <property type="entry name" value="NUDIX"/>
    <property type="match status" value="1"/>
</dbReference>
<dbReference type="PANTHER" id="PTHR43736">
    <property type="entry name" value="ADP-RIBOSE PYROPHOSPHATASE"/>
    <property type="match status" value="1"/>
</dbReference>
<proteinExistence type="predicted"/>
<evidence type="ECO:0000313" key="3">
    <source>
        <dbReference type="EMBL" id="AFK51597.1"/>
    </source>
</evidence>
<keyword evidence="4" id="KW-1185">Reference proteome</keyword>
<dbReference type="PROSITE" id="PS51462">
    <property type="entry name" value="NUDIX"/>
    <property type="match status" value="1"/>
</dbReference>
<dbReference type="SUPFAM" id="SSF55811">
    <property type="entry name" value="Nudix"/>
    <property type="match status" value="1"/>
</dbReference>
<gene>
    <name evidence="3" type="ordered locus">TCELL_1174</name>
</gene>
<dbReference type="PRINTS" id="PR00502">
    <property type="entry name" value="NUDIXFAMILY"/>
</dbReference>
<sequence length="149" mass="16185">MPREYPEYAIASVGAVVVKDGKIILVERGYPPGVGLWAVPGGAIEAGESILDAAVRELEEETGVTGRPVGVVWVSESIVRDDGRVKYHYVIVDVLFDPETLSGELRPGGDARRVEWFDLREAAASSLVTRSTRRLAEVLLKGSTPLIRI</sequence>
<dbReference type="EMBL" id="CP003531">
    <property type="protein sequence ID" value="AFK51597.1"/>
    <property type="molecule type" value="Genomic_DNA"/>
</dbReference>
<reference evidence="3 4" key="1">
    <citation type="journal article" date="2012" name="J. Bacteriol.">
        <title>Complete genome sequence of the hyperthermophilic cellulolytic Crenarchaeon 'Thermogladius cellulolyticus' 1633.</title>
        <authorList>
            <person name="Mardanov A.V."/>
            <person name="Kochetkova T.V."/>
            <person name="Beletsky A.V."/>
            <person name="Bonch-Osmolovskaya E.A."/>
            <person name="Ravin N.V."/>
            <person name="Skryabin K.G."/>
        </authorList>
    </citation>
    <scope>NUCLEOTIDE SEQUENCE [LARGE SCALE GENOMIC DNA]</scope>
    <source>
        <strain evidence="4">DSM 22663 / VKM B-2946 / 1633</strain>
    </source>
</reference>
<dbReference type="PANTHER" id="PTHR43736:SF1">
    <property type="entry name" value="DIHYDRONEOPTERIN TRIPHOSPHATE DIPHOSPHATASE"/>
    <property type="match status" value="1"/>
</dbReference>
<evidence type="ECO:0000259" key="2">
    <source>
        <dbReference type="PROSITE" id="PS51462"/>
    </source>
</evidence>
<name>I3TFQ9_THEC1</name>
<dbReference type="InterPro" id="IPR020476">
    <property type="entry name" value="Nudix_hydrolase"/>
</dbReference>
<dbReference type="GO" id="GO:0016787">
    <property type="term" value="F:hydrolase activity"/>
    <property type="evidence" value="ECO:0007669"/>
    <property type="project" value="UniProtKB-KW"/>
</dbReference>
<dbReference type="PROSITE" id="PS00893">
    <property type="entry name" value="NUDIX_BOX"/>
    <property type="match status" value="1"/>
</dbReference>
<dbReference type="InParanoid" id="I3TFQ9"/>
<accession>I3TFQ9</accession>
<dbReference type="Gene3D" id="3.90.79.10">
    <property type="entry name" value="Nucleoside Triphosphate Pyrophosphohydrolase"/>
    <property type="match status" value="1"/>
</dbReference>
<dbReference type="HOGENOM" id="CLU_037162_20_2_2"/>
<dbReference type="CDD" id="cd04673">
    <property type="entry name" value="NUDIX_ADPRase"/>
    <property type="match status" value="1"/>
</dbReference>
<dbReference type="eggNOG" id="arCOG01075">
    <property type="taxonomic scope" value="Archaea"/>
</dbReference>
<evidence type="ECO:0000313" key="4">
    <source>
        <dbReference type="Proteomes" id="UP000005270"/>
    </source>
</evidence>
<keyword evidence="1 3" id="KW-0378">Hydrolase</keyword>
<dbReference type="OrthoDB" id="40462at2157"/>
<dbReference type="InterPro" id="IPR000086">
    <property type="entry name" value="NUDIX_hydrolase_dom"/>
</dbReference>
<dbReference type="GeneID" id="13013493"/>
<dbReference type="RefSeq" id="WP_014737847.1">
    <property type="nucleotide sequence ID" value="NC_017954.1"/>
</dbReference>
<dbReference type="Proteomes" id="UP000005270">
    <property type="component" value="Chromosome"/>
</dbReference>
<dbReference type="AlphaFoldDB" id="I3TFQ9"/>
<protein>
    <submittedName>
        <fullName evidence="3">NUDIX hydrolase</fullName>
    </submittedName>
</protein>
<organism evidence="3 4">
    <name type="scientific">Thermogladius calderae (strain DSM 22663 / VKM B-2946 / 1633)</name>
    <dbReference type="NCBI Taxonomy" id="1184251"/>
    <lineage>
        <taxon>Archaea</taxon>
        <taxon>Thermoproteota</taxon>
        <taxon>Thermoprotei</taxon>
        <taxon>Desulfurococcales</taxon>
        <taxon>Desulfurococcaceae</taxon>
        <taxon>Thermogladius</taxon>
    </lineage>
</organism>
<feature type="domain" description="Nudix hydrolase" evidence="2">
    <location>
        <begin position="8"/>
        <end position="141"/>
    </location>
</feature>
<dbReference type="STRING" id="1184251.TCELL_1174"/>
<evidence type="ECO:0000256" key="1">
    <source>
        <dbReference type="ARBA" id="ARBA00022801"/>
    </source>
</evidence>
<dbReference type="InterPro" id="IPR015797">
    <property type="entry name" value="NUDIX_hydrolase-like_dom_sf"/>
</dbReference>
<dbReference type="InterPro" id="IPR020084">
    <property type="entry name" value="NUDIX_hydrolase_CS"/>
</dbReference>
<dbReference type="KEGG" id="thg:TCELL_1174"/>